<gene>
    <name evidence="5" type="ORF">SGUI_1769</name>
</gene>
<dbReference type="EMBL" id="CP014989">
    <property type="protein sequence ID" value="ANS79165.1"/>
    <property type="molecule type" value="Genomic_DNA"/>
</dbReference>
<dbReference type="GO" id="GO:1901982">
    <property type="term" value="F:maltose binding"/>
    <property type="evidence" value="ECO:0007669"/>
    <property type="project" value="TreeGrafter"/>
</dbReference>
<organism evidence="5 6">
    <name type="scientific">Serinicoccus hydrothermalis</name>
    <dbReference type="NCBI Taxonomy" id="1758689"/>
    <lineage>
        <taxon>Bacteria</taxon>
        <taxon>Bacillati</taxon>
        <taxon>Actinomycetota</taxon>
        <taxon>Actinomycetes</taxon>
        <taxon>Micrococcales</taxon>
        <taxon>Ornithinimicrobiaceae</taxon>
        <taxon>Serinicoccus</taxon>
    </lineage>
</organism>
<dbReference type="SUPFAM" id="SSF53850">
    <property type="entry name" value="Periplasmic binding protein-like II"/>
    <property type="match status" value="1"/>
</dbReference>
<dbReference type="KEGG" id="serj:SGUI_1769"/>
<evidence type="ECO:0000256" key="4">
    <source>
        <dbReference type="SAM" id="MobiDB-lite"/>
    </source>
</evidence>
<dbReference type="GO" id="GO:0055052">
    <property type="term" value="C:ATP-binding cassette (ABC) transporter complex, substrate-binding subunit-containing"/>
    <property type="evidence" value="ECO:0007669"/>
    <property type="project" value="TreeGrafter"/>
</dbReference>
<feature type="region of interest" description="Disordered" evidence="4">
    <location>
        <begin position="45"/>
        <end position="65"/>
    </location>
</feature>
<keyword evidence="3" id="KW-0732">Signal</keyword>
<dbReference type="PANTHER" id="PTHR30061:SF50">
    <property type="entry name" value="MALTOSE_MALTODEXTRIN-BINDING PERIPLASMIC PROTEIN"/>
    <property type="match status" value="1"/>
</dbReference>
<evidence type="ECO:0000256" key="1">
    <source>
        <dbReference type="ARBA" id="ARBA00008520"/>
    </source>
</evidence>
<dbReference type="STRING" id="1758689.SGUI_1769"/>
<dbReference type="Proteomes" id="UP000092482">
    <property type="component" value="Chromosome"/>
</dbReference>
<keyword evidence="6" id="KW-1185">Reference proteome</keyword>
<evidence type="ECO:0000256" key="2">
    <source>
        <dbReference type="ARBA" id="ARBA00022448"/>
    </source>
</evidence>
<name>A0A1B1NCS0_9MICO</name>
<dbReference type="Gene3D" id="3.40.190.10">
    <property type="entry name" value="Periplasmic binding protein-like II"/>
    <property type="match status" value="2"/>
</dbReference>
<dbReference type="GO" id="GO:0042956">
    <property type="term" value="P:maltodextrin transmembrane transport"/>
    <property type="evidence" value="ECO:0007669"/>
    <property type="project" value="TreeGrafter"/>
</dbReference>
<protein>
    <submittedName>
        <fullName evidence="5">N-Acetyl-D-glucosamine ABC transport system, sugar-binding protein</fullName>
    </submittedName>
</protein>
<dbReference type="InterPro" id="IPR006059">
    <property type="entry name" value="SBP"/>
</dbReference>
<comment type="similarity">
    <text evidence="1">Belongs to the bacterial solute-binding protein 1 family.</text>
</comment>
<dbReference type="Pfam" id="PF01547">
    <property type="entry name" value="SBP_bac_1"/>
    <property type="match status" value="1"/>
</dbReference>
<reference evidence="5 6" key="1">
    <citation type="submission" date="2016-03" db="EMBL/GenBank/DDBJ databases">
        <title>Shallow-sea hydrothermal system.</title>
        <authorList>
            <person name="Tang K."/>
        </authorList>
    </citation>
    <scope>NUCLEOTIDE SEQUENCE [LARGE SCALE GENOMIC DNA]</scope>
    <source>
        <strain evidence="5 6">JLT9</strain>
    </source>
</reference>
<dbReference type="PANTHER" id="PTHR30061">
    <property type="entry name" value="MALTOSE-BINDING PERIPLASMIC PROTEIN"/>
    <property type="match status" value="1"/>
</dbReference>
<dbReference type="PATRIC" id="fig|1758689.4.peg.1833"/>
<evidence type="ECO:0000313" key="6">
    <source>
        <dbReference type="Proteomes" id="UP000092482"/>
    </source>
</evidence>
<evidence type="ECO:0000313" key="5">
    <source>
        <dbReference type="EMBL" id="ANS79165.1"/>
    </source>
</evidence>
<accession>A0A1B1NCS0</accession>
<sequence>MSDLRWPTSARHLIASTTRDEETSVRRPTLLIALTTTALALSACGRDEGGSGADAAPETGEAVSTEDLSGELEVWAMGAEGEALPDLVAGFEEAYPEVSVNVTPVPWDSAHEKFVNSITAGTTPDVAMIGTTWMGEFAGMDALDPTPGSIDSSAFFEGAQGTTEVDGTSYGVPWYVETRMVYYRTDIAEAAGYDEVPTDQAGFHEMAAAMQEQEGVDWGISLQPGQTGSWQTVVPFGWSGGAELATQDAYTLDTPQMVSAVDYFGSFFTDEIADANPPEGQTEATFTDGSVPMFISGPWMMSLVEDFAAEGGEDAFGEMYDVAPVPAADGAESSSFIGGSNLGVFADTENRDAAWALVDWLTQPETQVEWYDMTSALPSVQSAWDDEALTQDEKLAKFGDALTTAQAPPSFPTWEQVAAAFDAEMEKVAKQGLSGEEALQAAQSQADSIGTGQ</sequence>
<proteinExistence type="inferred from homology"/>
<evidence type="ECO:0000256" key="3">
    <source>
        <dbReference type="ARBA" id="ARBA00022729"/>
    </source>
</evidence>
<dbReference type="AlphaFoldDB" id="A0A1B1NCS0"/>
<keyword evidence="2" id="KW-0813">Transport</keyword>
<dbReference type="GO" id="GO:0015768">
    <property type="term" value="P:maltose transport"/>
    <property type="evidence" value="ECO:0007669"/>
    <property type="project" value="TreeGrafter"/>
</dbReference>